<evidence type="ECO:0000256" key="3">
    <source>
        <dbReference type="ARBA" id="ARBA00022448"/>
    </source>
</evidence>
<name>A0A931E718_9BACT</name>
<dbReference type="AlphaFoldDB" id="A0A931E718"/>
<evidence type="ECO:0000256" key="9">
    <source>
        <dbReference type="RuleBase" id="RU363032"/>
    </source>
</evidence>
<dbReference type="SUPFAM" id="SSF161098">
    <property type="entry name" value="MetI-like"/>
    <property type="match status" value="1"/>
</dbReference>
<evidence type="ECO:0000313" key="12">
    <source>
        <dbReference type="EMBL" id="MBG9376354.1"/>
    </source>
</evidence>
<keyword evidence="8 9" id="KW-0472">Membrane</keyword>
<comment type="similarity">
    <text evidence="2 10">Belongs to the binding-protein-dependent transport system permease family. CysTW subfamily.</text>
</comment>
<dbReference type="Gene3D" id="1.10.3720.10">
    <property type="entry name" value="MetI-like"/>
    <property type="match status" value="1"/>
</dbReference>
<keyword evidence="4 10" id="KW-1003">Cell membrane</keyword>
<keyword evidence="13" id="KW-1185">Reference proteome</keyword>
<feature type="transmembrane region" description="Helical" evidence="9">
    <location>
        <begin position="50"/>
        <end position="76"/>
    </location>
</feature>
<feature type="transmembrane region" description="Helical" evidence="9">
    <location>
        <begin position="97"/>
        <end position="119"/>
    </location>
</feature>
<reference evidence="12" key="1">
    <citation type="submission" date="2020-11" db="EMBL/GenBank/DDBJ databases">
        <title>Bacterial whole genome sequence for Panacibacter sp. DH6.</title>
        <authorList>
            <person name="Le V."/>
            <person name="Ko S."/>
            <person name="Ahn C.-Y."/>
            <person name="Oh H.-M."/>
        </authorList>
    </citation>
    <scope>NUCLEOTIDE SEQUENCE</scope>
    <source>
        <strain evidence="12">DH6</strain>
    </source>
</reference>
<keyword evidence="5 10" id="KW-0592">Phosphate transport</keyword>
<keyword evidence="3 9" id="KW-0813">Transport</keyword>
<dbReference type="InterPro" id="IPR035906">
    <property type="entry name" value="MetI-like_sf"/>
</dbReference>
<comment type="subcellular location">
    <subcellularLocation>
        <location evidence="1 9">Cell membrane</location>
        <topology evidence="1 9">Multi-pass membrane protein</topology>
    </subcellularLocation>
</comment>
<evidence type="ECO:0000256" key="2">
    <source>
        <dbReference type="ARBA" id="ARBA00007069"/>
    </source>
</evidence>
<feature type="transmembrane region" description="Helical" evidence="9">
    <location>
        <begin position="131"/>
        <end position="151"/>
    </location>
</feature>
<evidence type="ECO:0000313" key="13">
    <source>
        <dbReference type="Proteomes" id="UP000628448"/>
    </source>
</evidence>
<evidence type="ECO:0000256" key="10">
    <source>
        <dbReference type="RuleBase" id="RU363054"/>
    </source>
</evidence>
<dbReference type="GO" id="GO:0005315">
    <property type="term" value="F:phosphate transmembrane transporter activity"/>
    <property type="evidence" value="ECO:0007669"/>
    <property type="project" value="InterPro"/>
</dbReference>
<dbReference type="GO" id="GO:0006817">
    <property type="term" value="P:phosphate ion transport"/>
    <property type="evidence" value="ECO:0007669"/>
    <property type="project" value="UniProtKB-KW"/>
</dbReference>
<evidence type="ECO:0000259" key="11">
    <source>
        <dbReference type="PROSITE" id="PS50928"/>
    </source>
</evidence>
<dbReference type="PROSITE" id="PS50928">
    <property type="entry name" value="ABC_TM1"/>
    <property type="match status" value="1"/>
</dbReference>
<keyword evidence="7 9" id="KW-1133">Transmembrane helix</keyword>
<evidence type="ECO:0000256" key="6">
    <source>
        <dbReference type="ARBA" id="ARBA00022692"/>
    </source>
</evidence>
<dbReference type="PANTHER" id="PTHR30425">
    <property type="entry name" value="PHOSPHATE TRANSPORT SYSTEM PERMEASE PROTEIN PST"/>
    <property type="match status" value="1"/>
</dbReference>
<feature type="transmembrane region" description="Helical" evidence="9">
    <location>
        <begin position="251"/>
        <end position="274"/>
    </location>
</feature>
<feature type="domain" description="ABC transmembrane type-1" evidence="11">
    <location>
        <begin position="54"/>
        <end position="270"/>
    </location>
</feature>
<protein>
    <recommendedName>
        <fullName evidence="10">Phosphate transport system permease protein</fullName>
    </recommendedName>
</protein>
<dbReference type="GO" id="GO:0005886">
    <property type="term" value="C:plasma membrane"/>
    <property type="evidence" value="ECO:0007669"/>
    <property type="project" value="UniProtKB-SubCell"/>
</dbReference>
<comment type="caution">
    <text evidence="12">The sequence shown here is derived from an EMBL/GenBank/DDBJ whole genome shotgun (WGS) entry which is preliminary data.</text>
</comment>
<evidence type="ECO:0000256" key="1">
    <source>
        <dbReference type="ARBA" id="ARBA00004651"/>
    </source>
</evidence>
<proteinExistence type="inferred from homology"/>
<organism evidence="12 13">
    <name type="scientific">Panacibacter microcysteis</name>
    <dbReference type="NCBI Taxonomy" id="2793269"/>
    <lineage>
        <taxon>Bacteria</taxon>
        <taxon>Pseudomonadati</taxon>
        <taxon>Bacteroidota</taxon>
        <taxon>Chitinophagia</taxon>
        <taxon>Chitinophagales</taxon>
        <taxon>Chitinophagaceae</taxon>
        <taxon>Panacibacter</taxon>
    </lineage>
</organism>
<dbReference type="InterPro" id="IPR000515">
    <property type="entry name" value="MetI-like"/>
</dbReference>
<dbReference type="Pfam" id="PF00528">
    <property type="entry name" value="BPD_transp_1"/>
    <property type="match status" value="1"/>
</dbReference>
<evidence type="ECO:0000256" key="8">
    <source>
        <dbReference type="ARBA" id="ARBA00023136"/>
    </source>
</evidence>
<dbReference type="CDD" id="cd06261">
    <property type="entry name" value="TM_PBP2"/>
    <property type="match status" value="1"/>
</dbReference>
<sequence>MVVCLMFFLMLPLAIAAGLIVKSTGLFEGRSIGTLITSSEWAPWEGKFGFFPFILSSLWVTVVALVIAIPFCLLSAIYLTQFAPGWVLKFMRPVIDILAGIPSVVYGVWGVLVIVPFVSEQLAPFFNTESLGYSILAGALVLAVMSVPYILNMLLEVFRQIPVELGEASLALGSTKWETIKHIFLRKGATGIISAYGLGFSKALGETIAVMMVIGNVVQVPTSVFDAGYPLPALVANNYGEMMSIPSYDAALMFGSLLLFVIIIAINVIFRYMIYKSEAL</sequence>
<evidence type="ECO:0000256" key="5">
    <source>
        <dbReference type="ARBA" id="ARBA00022592"/>
    </source>
</evidence>
<evidence type="ECO:0000256" key="4">
    <source>
        <dbReference type="ARBA" id="ARBA00022475"/>
    </source>
</evidence>
<comment type="caution">
    <text evidence="10">Lacks conserved residue(s) required for the propagation of feature annotation.</text>
</comment>
<comment type="function">
    <text evidence="10">Part of the binding-protein-dependent transport system for phosphate; probably responsible for the translocation of the substrate across the membrane.</text>
</comment>
<dbReference type="InterPro" id="IPR051124">
    <property type="entry name" value="Phosphate_Transport_Permease"/>
</dbReference>
<keyword evidence="6 9" id="KW-0812">Transmembrane</keyword>
<evidence type="ECO:0000256" key="7">
    <source>
        <dbReference type="ARBA" id="ARBA00022989"/>
    </source>
</evidence>
<accession>A0A931E718</accession>
<dbReference type="NCBIfam" id="TIGR02138">
    <property type="entry name" value="phosphate_pstC"/>
    <property type="match status" value="1"/>
</dbReference>
<dbReference type="Proteomes" id="UP000628448">
    <property type="component" value="Unassembled WGS sequence"/>
</dbReference>
<dbReference type="PANTHER" id="PTHR30425:SF1">
    <property type="entry name" value="PHOSPHATE TRANSPORT SYSTEM PERMEASE PROTEIN PSTC"/>
    <property type="match status" value="1"/>
</dbReference>
<dbReference type="InterPro" id="IPR011864">
    <property type="entry name" value="Phosphate_PstC"/>
</dbReference>
<dbReference type="EMBL" id="JADWYR010000001">
    <property type="protein sequence ID" value="MBG9376354.1"/>
    <property type="molecule type" value="Genomic_DNA"/>
</dbReference>
<gene>
    <name evidence="12" type="primary">pstC</name>
    <name evidence="12" type="ORF">I5907_08920</name>
</gene>